<evidence type="ECO:0000313" key="2">
    <source>
        <dbReference type="EMBL" id="GJE60399.1"/>
    </source>
</evidence>
<evidence type="ECO:0000259" key="1">
    <source>
        <dbReference type="PROSITE" id="PS50112"/>
    </source>
</evidence>
<dbReference type="Pfam" id="PF02954">
    <property type="entry name" value="HTH_8"/>
    <property type="match status" value="1"/>
</dbReference>
<dbReference type="Proteomes" id="UP001055057">
    <property type="component" value="Unassembled WGS sequence"/>
</dbReference>
<gene>
    <name evidence="2" type="ORF">MPOCJGCO_2511</name>
</gene>
<dbReference type="InterPro" id="IPR035965">
    <property type="entry name" value="PAS-like_dom_sf"/>
</dbReference>
<evidence type="ECO:0000313" key="3">
    <source>
        <dbReference type="Proteomes" id="UP001055057"/>
    </source>
</evidence>
<protein>
    <recommendedName>
        <fullName evidence="1">PAS domain-containing protein</fullName>
    </recommendedName>
</protein>
<organism evidence="2 3">
    <name type="scientific">Methylobacterium trifolii</name>
    <dbReference type="NCBI Taxonomy" id="1003092"/>
    <lineage>
        <taxon>Bacteria</taxon>
        <taxon>Pseudomonadati</taxon>
        <taxon>Pseudomonadota</taxon>
        <taxon>Alphaproteobacteria</taxon>
        <taxon>Hyphomicrobiales</taxon>
        <taxon>Methylobacteriaceae</taxon>
        <taxon>Methylobacterium</taxon>
    </lineage>
</organism>
<reference evidence="2" key="1">
    <citation type="journal article" date="2021" name="Front. Microbiol.">
        <title>Comprehensive Comparative Genomics and Phenotyping of Methylobacterium Species.</title>
        <authorList>
            <person name="Alessa O."/>
            <person name="Ogura Y."/>
            <person name="Fujitani Y."/>
            <person name="Takami H."/>
            <person name="Hayashi T."/>
            <person name="Sahin N."/>
            <person name="Tani A."/>
        </authorList>
    </citation>
    <scope>NUCLEOTIDE SEQUENCE</scope>
    <source>
        <strain evidence="2">DSM 23632</strain>
    </source>
</reference>
<dbReference type="CDD" id="cd00130">
    <property type="entry name" value="PAS"/>
    <property type="match status" value="2"/>
</dbReference>
<dbReference type="EMBL" id="BPRB01000131">
    <property type="protein sequence ID" value="GJE60399.1"/>
    <property type="molecule type" value="Genomic_DNA"/>
</dbReference>
<dbReference type="NCBIfam" id="TIGR02040">
    <property type="entry name" value="PpsR-CrtJ"/>
    <property type="match status" value="1"/>
</dbReference>
<dbReference type="Gene3D" id="1.10.10.60">
    <property type="entry name" value="Homeodomain-like"/>
    <property type="match status" value="1"/>
</dbReference>
<dbReference type="InterPro" id="IPR011785">
    <property type="entry name" value="Tscrpt_reg_PpsR-CrtJ"/>
</dbReference>
<sequence length="484" mass="51949">MNLSFLARPALQRPPAVLQQVAGLLDSEATGVLLAAATDLSLVIDPDGIIRDAAVGDDLGGEGIAGWLGRPWIDTVTVESRPKVDALLRDAAPGVMTRWRQLNHPSPSGIDFPVRYAAMRPKSDGPIVVLGRDMRAVAALQRRLTEAQQAMERDYDRLRAVETRYRLLFQLSSEPVLVVDAGTRRVTEVNPAAARLFGRPAKRVTGQDVVDLFDAGSTRALESLFSALRATGQAGDLVARIGQDRGETNVSASLFRSETATNVLMRLSAGPAERSEVTGFGSHALDVIRAMPEGFVVTDPGRRILAANTAFLELVQLATEEQVRGLPLDRWLGHEETEAQALFSTLQDHGSVRRFSTVARGQYGGIEDVEIAAVSVAGGGHPCLGFSIRTASRRGAAQPAAVAGGREVPRSVEQMTELVGRVSMKTLVRESTDLIEKLCIEAALRITRDNRASAAEMLGLSRQGLYAKMRRYGIGDLDGGVSGA</sequence>
<dbReference type="InterPro" id="IPR002197">
    <property type="entry name" value="HTH_Fis"/>
</dbReference>
<comment type="caution">
    <text evidence="2">The sequence shown here is derived from an EMBL/GenBank/DDBJ whole genome shotgun (WGS) entry which is preliminary data.</text>
</comment>
<keyword evidence="3" id="KW-1185">Reference proteome</keyword>
<dbReference type="InterPro" id="IPR000014">
    <property type="entry name" value="PAS"/>
</dbReference>
<dbReference type="PRINTS" id="PR01590">
    <property type="entry name" value="HTHFIS"/>
</dbReference>
<dbReference type="SUPFAM" id="SSF46689">
    <property type="entry name" value="Homeodomain-like"/>
    <property type="match status" value="1"/>
</dbReference>
<feature type="domain" description="PAS" evidence="1">
    <location>
        <begin position="161"/>
        <end position="232"/>
    </location>
</feature>
<dbReference type="Gene3D" id="3.30.450.20">
    <property type="entry name" value="PAS domain"/>
    <property type="match status" value="3"/>
</dbReference>
<dbReference type="InterPro" id="IPR009057">
    <property type="entry name" value="Homeodomain-like_sf"/>
</dbReference>
<dbReference type="SUPFAM" id="SSF55785">
    <property type="entry name" value="PYP-like sensor domain (PAS domain)"/>
    <property type="match status" value="2"/>
</dbReference>
<reference evidence="2" key="2">
    <citation type="submission" date="2021-08" db="EMBL/GenBank/DDBJ databases">
        <authorList>
            <person name="Tani A."/>
            <person name="Ola A."/>
            <person name="Ogura Y."/>
            <person name="Katsura K."/>
            <person name="Hayashi T."/>
        </authorList>
    </citation>
    <scope>NUCLEOTIDE SEQUENCE</scope>
    <source>
        <strain evidence="2">DSM 23632</strain>
    </source>
</reference>
<name>A0ABQ4TZS8_9HYPH</name>
<dbReference type="PROSITE" id="PS50112">
    <property type="entry name" value="PAS"/>
    <property type="match status" value="1"/>
</dbReference>
<dbReference type="Pfam" id="PF13188">
    <property type="entry name" value="PAS_8"/>
    <property type="match status" value="2"/>
</dbReference>
<dbReference type="NCBIfam" id="TIGR00229">
    <property type="entry name" value="sensory_box"/>
    <property type="match status" value="1"/>
</dbReference>
<dbReference type="RefSeq" id="WP_238182977.1">
    <property type="nucleotide sequence ID" value="NZ_BPRB01000131.1"/>
</dbReference>
<dbReference type="SMART" id="SM00091">
    <property type="entry name" value="PAS"/>
    <property type="match status" value="2"/>
</dbReference>
<proteinExistence type="predicted"/>
<accession>A0ABQ4TZS8</accession>
<dbReference type="Gene3D" id="1.20.5.430">
    <property type="match status" value="1"/>
</dbReference>